<dbReference type="AlphaFoldDB" id="A0A655BR76"/>
<proteinExistence type="predicted"/>
<accession>A0A655BR76</accession>
<evidence type="ECO:0000313" key="2">
    <source>
        <dbReference type="Proteomes" id="UP000042394"/>
    </source>
</evidence>
<name>A0A655BR76_SALET</name>
<protein>
    <submittedName>
        <fullName evidence="1">Uncharacterized protein</fullName>
    </submittedName>
</protein>
<organism evidence="1 2">
    <name type="scientific">Salmonella enterica subsp. enterica serovar Bovismorbificans</name>
    <dbReference type="NCBI Taxonomy" id="58097"/>
    <lineage>
        <taxon>Bacteria</taxon>
        <taxon>Pseudomonadati</taxon>
        <taxon>Pseudomonadota</taxon>
        <taxon>Gammaproteobacteria</taxon>
        <taxon>Enterobacterales</taxon>
        <taxon>Enterobacteriaceae</taxon>
        <taxon>Salmonella</taxon>
    </lineage>
</organism>
<dbReference type="EMBL" id="CQPD01000005">
    <property type="protein sequence ID" value="CNT70645.1"/>
    <property type="molecule type" value="Genomic_DNA"/>
</dbReference>
<gene>
    <name evidence="1" type="ORF">ERS008207_00660</name>
</gene>
<evidence type="ECO:0000313" key="1">
    <source>
        <dbReference type="EMBL" id="CNT70645.1"/>
    </source>
</evidence>
<reference evidence="1 2" key="1">
    <citation type="submission" date="2015-03" db="EMBL/GenBank/DDBJ databases">
        <authorList>
            <consortium name="Pathogen Informatics"/>
        </authorList>
    </citation>
    <scope>NUCLEOTIDE SEQUENCE [LARGE SCALE GENOMIC DNA]</scope>
    <source>
        <strain evidence="1 2">D4891</strain>
    </source>
</reference>
<dbReference type="Proteomes" id="UP000042394">
    <property type="component" value="Unassembled WGS sequence"/>
</dbReference>
<sequence>MQITALQVVQQDLLLFAPAVRLFATVATEQHFDFADLDAVIYPALDFADSVDIGIVKQTMTAIRSLWF</sequence>